<keyword evidence="2" id="KW-1185">Reference proteome</keyword>
<gene>
    <name evidence="1" type="ORF">C8F04DRAFT_1085268</name>
</gene>
<evidence type="ECO:0000313" key="2">
    <source>
        <dbReference type="Proteomes" id="UP001218188"/>
    </source>
</evidence>
<name>A0AAD6T5U4_9AGAR</name>
<accession>A0AAD6T5U4</accession>
<dbReference type="EMBL" id="JARJCM010000025">
    <property type="protein sequence ID" value="KAJ7039899.1"/>
    <property type="molecule type" value="Genomic_DNA"/>
</dbReference>
<evidence type="ECO:0000313" key="1">
    <source>
        <dbReference type="EMBL" id="KAJ7039899.1"/>
    </source>
</evidence>
<sequence length="895" mass="99947">MTTISIDVAAIFREIRLTVWEIKNERAAANEKRKAAQLLVYRALSLHPALDHMKPPTGMLADVDWYTELRSTFSSGIFRRLGQNDHFKRMALLGDTGTRARIMLLLLWIIGHRLSESVAKLLSTAFGDAIKRDENQDLEDEINQLVLVKEVLVSLRKMIKMKLPLAPDRNPFLGDDYTPEDEDKPLPRSELWGYTLPEHERYEYDVRNNPALLIRPLLGKTIIPQTKLTILIIQWAACNFGLGKKVYSAEDIDPDAFWNADPPPADHDDEDEDRLSLSSFSSRDSLAFEPHEGVATAPYDAGWQDDATEDWVHSRFCSVYPLHGWAHRSLVRVLLFNSFCGTQTLPGPSEILVAVHVADRLVQRLPPDIWDYAQQFIIVHALMLYEAENATDPWDPRNTVIFVDARRWIEAAMDVRSPPGLARISIFFTNPRVLCPDAPDILALPAASSWDTHSSLNVLPKLDPATCICGQCALIESQQPSTLDSFRSQYSLVTSSRSHCDALARTWEPSISAAETWLEALMSRVESQFALFPDFDGRMGPAVLEVANAMDVVVGSRLSDQDLLRFFVALSILLVDDYPGVVIPKPPGPFGLGYVVALPWTADREDYKVDEGPDRVLFVNDGWLYDSIGTEGITLLHQGDEFKVMYRTNILSQFSAVCMPQFKGDFISLSPDLLPSTTAITAAPLEAIDEENHNMELTVVLSRLPTDGFPLLSVCSETGFAAPRGALAALIRVKCLDRVLETVWRPDIKRGSPCEHTALWRRATRQSLTAIDLIRRVIPASDASLKATDVPTLSYLAFASSDDVAAQCQQRLREMMEALSRRVEPLTVTGSPLERTRAVIVRCGVKDGPIDAVAVLAASVRKNVYIFDRSECWECALIRMSEGSRSVGISIDTKY</sequence>
<dbReference type="Proteomes" id="UP001218188">
    <property type="component" value="Unassembled WGS sequence"/>
</dbReference>
<protein>
    <submittedName>
        <fullName evidence="1">Uncharacterized protein</fullName>
    </submittedName>
</protein>
<organism evidence="1 2">
    <name type="scientific">Mycena alexandri</name>
    <dbReference type="NCBI Taxonomy" id="1745969"/>
    <lineage>
        <taxon>Eukaryota</taxon>
        <taxon>Fungi</taxon>
        <taxon>Dikarya</taxon>
        <taxon>Basidiomycota</taxon>
        <taxon>Agaricomycotina</taxon>
        <taxon>Agaricomycetes</taxon>
        <taxon>Agaricomycetidae</taxon>
        <taxon>Agaricales</taxon>
        <taxon>Marasmiineae</taxon>
        <taxon>Mycenaceae</taxon>
        <taxon>Mycena</taxon>
    </lineage>
</organism>
<comment type="caution">
    <text evidence="1">The sequence shown here is derived from an EMBL/GenBank/DDBJ whole genome shotgun (WGS) entry which is preliminary data.</text>
</comment>
<dbReference type="AlphaFoldDB" id="A0AAD6T5U4"/>
<reference evidence="1" key="1">
    <citation type="submission" date="2023-03" db="EMBL/GenBank/DDBJ databases">
        <title>Massive genome expansion in bonnet fungi (Mycena s.s.) driven by repeated elements and novel gene families across ecological guilds.</title>
        <authorList>
            <consortium name="Lawrence Berkeley National Laboratory"/>
            <person name="Harder C.B."/>
            <person name="Miyauchi S."/>
            <person name="Viragh M."/>
            <person name="Kuo A."/>
            <person name="Thoen E."/>
            <person name="Andreopoulos B."/>
            <person name="Lu D."/>
            <person name="Skrede I."/>
            <person name="Drula E."/>
            <person name="Henrissat B."/>
            <person name="Morin E."/>
            <person name="Kohler A."/>
            <person name="Barry K."/>
            <person name="LaButti K."/>
            <person name="Morin E."/>
            <person name="Salamov A."/>
            <person name="Lipzen A."/>
            <person name="Mereny Z."/>
            <person name="Hegedus B."/>
            <person name="Baldrian P."/>
            <person name="Stursova M."/>
            <person name="Weitz H."/>
            <person name="Taylor A."/>
            <person name="Grigoriev I.V."/>
            <person name="Nagy L.G."/>
            <person name="Martin F."/>
            <person name="Kauserud H."/>
        </authorList>
    </citation>
    <scope>NUCLEOTIDE SEQUENCE</scope>
    <source>
        <strain evidence="1">CBHHK200</strain>
    </source>
</reference>
<proteinExistence type="predicted"/>